<name>X0T8B4_9ZZZZ</name>
<gene>
    <name evidence="1" type="ORF">S01H1_25449</name>
</gene>
<dbReference type="EMBL" id="BARS01015375">
    <property type="protein sequence ID" value="GAF89743.1"/>
    <property type="molecule type" value="Genomic_DNA"/>
</dbReference>
<proteinExistence type="predicted"/>
<organism evidence="1">
    <name type="scientific">marine sediment metagenome</name>
    <dbReference type="NCBI Taxonomy" id="412755"/>
    <lineage>
        <taxon>unclassified sequences</taxon>
        <taxon>metagenomes</taxon>
        <taxon>ecological metagenomes</taxon>
    </lineage>
</organism>
<evidence type="ECO:0000313" key="1">
    <source>
        <dbReference type="EMBL" id="GAF89743.1"/>
    </source>
</evidence>
<comment type="caution">
    <text evidence="1">The sequence shown here is derived from an EMBL/GenBank/DDBJ whole genome shotgun (WGS) entry which is preliminary data.</text>
</comment>
<sequence>MMSKKPRTQRSPDMLSEYDFSKARRGKYARRYARGTNLVILAPDVAKVFPDSQSVNEALRALTRISRRSTKTASA</sequence>
<reference evidence="1" key="1">
    <citation type="journal article" date="2014" name="Front. Microbiol.">
        <title>High frequency of phylogenetically diverse reductive dehalogenase-homologous genes in deep subseafloor sedimentary metagenomes.</title>
        <authorList>
            <person name="Kawai M."/>
            <person name="Futagami T."/>
            <person name="Toyoda A."/>
            <person name="Takaki Y."/>
            <person name="Nishi S."/>
            <person name="Hori S."/>
            <person name="Arai W."/>
            <person name="Tsubouchi T."/>
            <person name="Morono Y."/>
            <person name="Uchiyama I."/>
            <person name="Ito T."/>
            <person name="Fujiyama A."/>
            <person name="Inagaki F."/>
            <person name="Takami H."/>
        </authorList>
    </citation>
    <scope>NUCLEOTIDE SEQUENCE</scope>
    <source>
        <strain evidence="1">Expedition CK06-06</strain>
    </source>
</reference>
<protein>
    <submittedName>
        <fullName evidence="1">Uncharacterized protein</fullName>
    </submittedName>
</protein>
<accession>X0T8B4</accession>
<dbReference type="AlphaFoldDB" id="X0T8B4"/>